<evidence type="ECO:0000313" key="2">
    <source>
        <dbReference type="Proteomes" id="UP000610966"/>
    </source>
</evidence>
<proteinExistence type="predicted"/>
<protein>
    <submittedName>
        <fullName evidence="1">Uncharacterized protein</fullName>
    </submittedName>
</protein>
<evidence type="ECO:0000313" key="1">
    <source>
        <dbReference type="EMBL" id="GIH72459.1"/>
    </source>
</evidence>
<gene>
    <name evidence="1" type="ORF">Mth01_47120</name>
</gene>
<dbReference type="Proteomes" id="UP000610966">
    <property type="component" value="Unassembled WGS sequence"/>
</dbReference>
<dbReference type="EMBL" id="BOOG01000052">
    <property type="protein sequence ID" value="GIH72459.1"/>
    <property type="molecule type" value="Genomic_DNA"/>
</dbReference>
<keyword evidence="2" id="KW-1185">Reference proteome</keyword>
<dbReference type="AlphaFoldDB" id="A0A8J3REX0"/>
<accession>A0A8J3REX0</accession>
<sequence length="97" mass="10000">MAVVGDVVHMLGRIRGSASVRSDILIEFFDSTGDVAVSSPHICAGVSPPGNGSIVTCGPVTAAAPRTGGNLRNVRQRWRKARAGAFGGSLESPSVPW</sequence>
<name>A0A8J3REX0_9ACTN</name>
<organism evidence="1 2">
    <name type="scientific">Sphaerimonospora thailandensis</name>
    <dbReference type="NCBI Taxonomy" id="795644"/>
    <lineage>
        <taxon>Bacteria</taxon>
        <taxon>Bacillati</taxon>
        <taxon>Actinomycetota</taxon>
        <taxon>Actinomycetes</taxon>
        <taxon>Streptosporangiales</taxon>
        <taxon>Streptosporangiaceae</taxon>
        <taxon>Sphaerimonospora</taxon>
    </lineage>
</organism>
<comment type="caution">
    <text evidence="1">The sequence shown here is derived from an EMBL/GenBank/DDBJ whole genome shotgun (WGS) entry which is preliminary data.</text>
</comment>
<reference evidence="1" key="1">
    <citation type="submission" date="2021-01" db="EMBL/GenBank/DDBJ databases">
        <title>Whole genome shotgun sequence of Sphaerimonospora thailandensis NBRC 107569.</title>
        <authorList>
            <person name="Komaki H."/>
            <person name="Tamura T."/>
        </authorList>
    </citation>
    <scope>NUCLEOTIDE SEQUENCE</scope>
    <source>
        <strain evidence="1">NBRC 107569</strain>
    </source>
</reference>